<evidence type="ECO:0000256" key="1">
    <source>
        <dbReference type="SAM" id="MobiDB-lite"/>
    </source>
</evidence>
<evidence type="ECO:0000313" key="3">
    <source>
        <dbReference type="Proteomes" id="UP000663853"/>
    </source>
</evidence>
<feature type="region of interest" description="Disordered" evidence="1">
    <location>
        <begin position="257"/>
        <end position="303"/>
    </location>
</feature>
<comment type="caution">
    <text evidence="2">The sequence shown here is derived from an EMBL/GenBank/DDBJ whole genome shotgun (WGS) entry which is preliminary data.</text>
</comment>
<gene>
    <name evidence="2" type="ORF">RDB_LOCUS134236</name>
</gene>
<dbReference type="EMBL" id="CAJMXA010003771">
    <property type="protein sequence ID" value="CAE6514742.1"/>
    <property type="molecule type" value="Genomic_DNA"/>
</dbReference>
<proteinExistence type="predicted"/>
<feature type="compositionally biased region" description="Acidic residues" evidence="1">
    <location>
        <begin position="156"/>
        <end position="166"/>
    </location>
</feature>
<name>A0A8H3DA20_9AGAM</name>
<dbReference type="AlphaFoldDB" id="A0A8H3DA20"/>
<protein>
    <submittedName>
        <fullName evidence="2">Uncharacterized protein</fullName>
    </submittedName>
</protein>
<organism evidence="2 3">
    <name type="scientific">Rhizoctonia solani</name>
    <dbReference type="NCBI Taxonomy" id="456999"/>
    <lineage>
        <taxon>Eukaryota</taxon>
        <taxon>Fungi</taxon>
        <taxon>Dikarya</taxon>
        <taxon>Basidiomycota</taxon>
        <taxon>Agaricomycotina</taxon>
        <taxon>Agaricomycetes</taxon>
        <taxon>Cantharellales</taxon>
        <taxon>Ceratobasidiaceae</taxon>
        <taxon>Rhizoctonia</taxon>
    </lineage>
</organism>
<accession>A0A8H3DA20</accession>
<feature type="compositionally biased region" description="Basic and acidic residues" evidence="1">
    <location>
        <begin position="262"/>
        <end position="279"/>
    </location>
</feature>
<sequence length="303" mass="34197">MPDLDQYLKEYVEQYSIVCSNPSLELHGTADCVIATCGGTTKIKQPDQGLVVLDNNTGRLLDEGWPIVVFEVCNSQSLDDTIRKAWTYLWGSGLRTQAVVIYDLSYPLDQDFRSKIGIWIRSSSSPDELFPLDSCQTDEEPTAHSEGDGVQVNNENDNDDENDDDDNSYKDSQDEDEWEEFDEARTKFTPNGKQTIVLRHPWVDVCCGENPNAGPEELWFDIFDFVRPCGLKQNEDYVHKMLPVGLAVLKRATQSRLTAEQEAEKSKASRGKARNDDASKPAPRKWPRMGGTYPYKPKWAGSS</sequence>
<evidence type="ECO:0000313" key="2">
    <source>
        <dbReference type="EMBL" id="CAE6514742.1"/>
    </source>
</evidence>
<dbReference type="Proteomes" id="UP000663853">
    <property type="component" value="Unassembled WGS sequence"/>
</dbReference>
<reference evidence="2" key="1">
    <citation type="submission" date="2021-01" db="EMBL/GenBank/DDBJ databases">
        <authorList>
            <person name="Kaushik A."/>
        </authorList>
    </citation>
    <scope>NUCLEOTIDE SEQUENCE</scope>
    <source>
        <strain evidence="2">AG6-10EEA</strain>
    </source>
</reference>
<feature type="region of interest" description="Disordered" evidence="1">
    <location>
        <begin position="130"/>
        <end position="181"/>
    </location>
</feature>